<feature type="compositionally biased region" description="Basic residues" evidence="1">
    <location>
        <begin position="257"/>
        <end position="267"/>
    </location>
</feature>
<dbReference type="AlphaFoldDB" id="A0A6G1J3V5"/>
<feature type="compositionally biased region" description="Acidic residues" evidence="1">
    <location>
        <begin position="65"/>
        <end position="78"/>
    </location>
</feature>
<feature type="compositionally biased region" description="Basic and acidic residues" evidence="1">
    <location>
        <begin position="282"/>
        <end position="294"/>
    </location>
</feature>
<feature type="region of interest" description="Disordered" evidence="1">
    <location>
        <begin position="25"/>
        <end position="78"/>
    </location>
</feature>
<gene>
    <name evidence="2" type="ORF">K458DRAFT_403835</name>
</gene>
<feature type="region of interest" description="Disordered" evidence="1">
    <location>
        <begin position="177"/>
        <end position="331"/>
    </location>
</feature>
<proteinExistence type="predicted"/>
<dbReference type="Proteomes" id="UP000799291">
    <property type="component" value="Unassembled WGS sequence"/>
</dbReference>
<evidence type="ECO:0000313" key="2">
    <source>
        <dbReference type="EMBL" id="KAF2684891.1"/>
    </source>
</evidence>
<evidence type="ECO:0000313" key="3">
    <source>
        <dbReference type="Proteomes" id="UP000799291"/>
    </source>
</evidence>
<feature type="compositionally biased region" description="Low complexity" evidence="1">
    <location>
        <begin position="238"/>
        <end position="249"/>
    </location>
</feature>
<protein>
    <submittedName>
        <fullName evidence="2">Uncharacterized protein</fullName>
    </submittedName>
</protein>
<accession>A0A6G1J3V5</accession>
<dbReference type="OrthoDB" id="3800095at2759"/>
<feature type="region of interest" description="Disordered" evidence="1">
    <location>
        <begin position="745"/>
        <end position="785"/>
    </location>
</feature>
<evidence type="ECO:0000256" key="1">
    <source>
        <dbReference type="SAM" id="MobiDB-lite"/>
    </source>
</evidence>
<organism evidence="2 3">
    <name type="scientific">Lentithecium fluviatile CBS 122367</name>
    <dbReference type="NCBI Taxonomy" id="1168545"/>
    <lineage>
        <taxon>Eukaryota</taxon>
        <taxon>Fungi</taxon>
        <taxon>Dikarya</taxon>
        <taxon>Ascomycota</taxon>
        <taxon>Pezizomycotina</taxon>
        <taxon>Dothideomycetes</taxon>
        <taxon>Pleosporomycetidae</taxon>
        <taxon>Pleosporales</taxon>
        <taxon>Massarineae</taxon>
        <taxon>Lentitheciaceae</taxon>
        <taxon>Lentithecium</taxon>
    </lineage>
</organism>
<keyword evidence="3" id="KW-1185">Reference proteome</keyword>
<reference evidence="2" key="1">
    <citation type="journal article" date="2020" name="Stud. Mycol.">
        <title>101 Dothideomycetes genomes: a test case for predicting lifestyles and emergence of pathogens.</title>
        <authorList>
            <person name="Haridas S."/>
            <person name="Albert R."/>
            <person name="Binder M."/>
            <person name="Bloem J."/>
            <person name="Labutti K."/>
            <person name="Salamov A."/>
            <person name="Andreopoulos B."/>
            <person name="Baker S."/>
            <person name="Barry K."/>
            <person name="Bills G."/>
            <person name="Bluhm B."/>
            <person name="Cannon C."/>
            <person name="Castanera R."/>
            <person name="Culley D."/>
            <person name="Daum C."/>
            <person name="Ezra D."/>
            <person name="Gonzalez J."/>
            <person name="Henrissat B."/>
            <person name="Kuo A."/>
            <person name="Liang C."/>
            <person name="Lipzen A."/>
            <person name="Lutzoni F."/>
            <person name="Magnuson J."/>
            <person name="Mondo S."/>
            <person name="Nolan M."/>
            <person name="Ohm R."/>
            <person name="Pangilinan J."/>
            <person name="Park H.-J."/>
            <person name="Ramirez L."/>
            <person name="Alfaro M."/>
            <person name="Sun H."/>
            <person name="Tritt A."/>
            <person name="Yoshinaga Y."/>
            <person name="Zwiers L.-H."/>
            <person name="Turgeon B."/>
            <person name="Goodwin S."/>
            <person name="Spatafora J."/>
            <person name="Crous P."/>
            <person name="Grigoriev I."/>
        </authorList>
    </citation>
    <scope>NUCLEOTIDE SEQUENCE</scope>
    <source>
        <strain evidence="2">CBS 122367</strain>
    </source>
</reference>
<sequence>MSESAEMASMQARLLFAKLCLPEPTSRLAPNQVDPSSPVPDLPAVSGAEGFDADACWDAYGAREQDEDGGEDDEYSDAEEVVNSPVTDLPKVNSTENLDVDAVWNAFDAAEQDEDDGEEWVDALEVLTEQRQAVTMATGASTLGGAAGFKDMKANALSGGLILTNIDAILEDFTDDEDETELDSAHTDRHPAPAKVSYVSSNSSPAVDTPVKASFKRARSPTTPKGSHPAKKAKKTKVPATSVKAAVSPNVDTSEKRGHKKKMSTKAKRAERAKAKTAFLQDQERENQELEEAAKNISNKADQPESSSAAGADTTAQCHSPETATSLPKDATSLKYQPVSHELILEGEFGYGRFKSRLVFEADPCPPEDRYATSVHFSGYHITSSHRMSATRKFHDWRNKGKMSKLKDGELRRNERLVYLVEHAPFGPKGEAGYWADEFKTMEKWVKNLMPDSYVVIKTHIPPSGFVGAGQFRQYVDALRYLLKTCPHHFSVELEDESILNCDVSQFFPTNSGEFNPEVQVQYLSKNRLCTLRSLARGPEQIQEEAEAEEQQRRLARQAQFSRRNEPIDKQFIDRFIENRFEELKQEVLDSLQARLQTRCDHIAAEFTYIRNFIRDVKYFRNFGVLPQEQPKPFQSIKPKKKKPKSKPFELAYKGFDARQEDEIDPAAEARKIVTVLPWIKEERALQHMQQMVQLRREDPGAEYPPLEVLPNNSPETAVLVEDSTPTLMNSVSSTVESHIPLLGATSGAHNTLKPGRELEDTGEVEGAAEKAKLNLSRGAGKRAE</sequence>
<dbReference type="EMBL" id="MU005580">
    <property type="protein sequence ID" value="KAF2684891.1"/>
    <property type="molecule type" value="Genomic_DNA"/>
</dbReference>
<feature type="compositionally biased region" description="Basic residues" evidence="1">
    <location>
        <begin position="228"/>
        <end position="237"/>
    </location>
</feature>
<name>A0A6G1J3V5_9PLEO</name>
<feature type="compositionally biased region" description="Polar residues" evidence="1">
    <location>
        <begin position="296"/>
        <end position="326"/>
    </location>
</feature>